<feature type="domain" description="Clr5" evidence="2">
    <location>
        <begin position="143"/>
        <end position="194"/>
    </location>
</feature>
<proteinExistence type="predicted"/>
<dbReference type="PANTHER" id="PTHR38788">
    <property type="entry name" value="CLR5 DOMAIN-CONTAINING PROTEIN"/>
    <property type="match status" value="1"/>
</dbReference>
<evidence type="ECO:0000313" key="3">
    <source>
        <dbReference type="EMBL" id="KAK6958239.1"/>
    </source>
</evidence>
<accession>A0AAX6N046</accession>
<keyword evidence="4" id="KW-1185">Reference proteome</keyword>
<feature type="compositionally biased region" description="Basic and acidic residues" evidence="1">
    <location>
        <begin position="16"/>
        <end position="35"/>
    </location>
</feature>
<reference evidence="3 4" key="1">
    <citation type="journal article" date="2024" name="Front Chem Biol">
        <title>Unveiling the potential of Daldinia eschscholtzii MFLUCC 19-0629 through bioactivity and bioinformatics studies for enhanced sustainable agriculture production.</title>
        <authorList>
            <person name="Brooks S."/>
            <person name="Weaver J.A."/>
            <person name="Klomchit A."/>
            <person name="Alharthi S.A."/>
            <person name="Onlamun T."/>
            <person name="Nurani R."/>
            <person name="Vong T.K."/>
            <person name="Alberti F."/>
            <person name="Greco C."/>
        </authorList>
    </citation>
    <scope>NUCLEOTIDE SEQUENCE [LARGE SCALE GENOMIC DNA]</scope>
    <source>
        <strain evidence="3">MFLUCC 19-0629</strain>
    </source>
</reference>
<gene>
    <name evidence="3" type="ORF">Daesc_001035</name>
</gene>
<dbReference type="PANTHER" id="PTHR38788:SF3">
    <property type="entry name" value="CLR5 DOMAIN-CONTAINING PROTEIN"/>
    <property type="match status" value="1"/>
</dbReference>
<organism evidence="3 4">
    <name type="scientific">Daldinia eschscholtzii</name>
    <dbReference type="NCBI Taxonomy" id="292717"/>
    <lineage>
        <taxon>Eukaryota</taxon>
        <taxon>Fungi</taxon>
        <taxon>Dikarya</taxon>
        <taxon>Ascomycota</taxon>
        <taxon>Pezizomycotina</taxon>
        <taxon>Sordariomycetes</taxon>
        <taxon>Xylariomycetidae</taxon>
        <taxon>Xylariales</taxon>
        <taxon>Hypoxylaceae</taxon>
        <taxon>Daldinia</taxon>
    </lineage>
</organism>
<sequence length="633" mass="71366">MRPAFHCQSAGPDLKPAAKPDEPRQTLEGTDHDGVTIDDSSPGYSVKIESPDSGTSLTQYDRTIGFSLTPSESYATGVDQPGTAASRRTSGSSLPYRSLTATEHEEKLANKDESYSPSPLALAVRPVGPVQYNKAPTRHHLQPEIWELYKEEIHELYIEENKALNELMDIMQAKGFKATPRMYKAKFAQWGFVKNNKKKDVAMMLRLQRERGAVGKPTAFRRHGRSVDIETYMKRKGISSLELATPVADVDLPEYLRALTPPPVDPQHMTLPSHLHAQEVLVSCFKDLTLSWRDSLDSPASFEKDFNLYFDGELCEATRDFSRACWFFSRNHNPLGALLSQRAFSSLHLLIKTPSALGLFDLLIASVISPDYGLARELWRYLAGYSEAVLGASSTFCRLFTAIYEVFRNNTLETCVDFIFSCMESILDMLLETNDFSQTIAPSISFFLLGDLILYNSTRTNLPSLQRAVDSASEIFNSHGRSHSPDLMLLIEPAAYLWQKGPLDDRSVKLAGVALRLDISDRYDWTNWVSWRVIAQYHRSRCGTDSSAVKDHPRHALARYALERAIDTAEAGRGFSESQIFENMQLLEAWHREAGDTVQEAMVRRRREKSLKDYLESLQRGRGIEMPNTPTSQ</sequence>
<comment type="caution">
    <text evidence="3">The sequence shown here is derived from an EMBL/GenBank/DDBJ whole genome shotgun (WGS) entry which is preliminary data.</text>
</comment>
<feature type="compositionally biased region" description="Basic and acidic residues" evidence="1">
    <location>
        <begin position="102"/>
        <end position="114"/>
    </location>
</feature>
<dbReference type="AlphaFoldDB" id="A0AAX6N046"/>
<dbReference type="Pfam" id="PF14420">
    <property type="entry name" value="Clr5"/>
    <property type="match status" value="1"/>
</dbReference>
<evidence type="ECO:0000259" key="2">
    <source>
        <dbReference type="Pfam" id="PF14420"/>
    </source>
</evidence>
<dbReference type="Proteomes" id="UP001369815">
    <property type="component" value="Unassembled WGS sequence"/>
</dbReference>
<feature type="region of interest" description="Disordered" evidence="1">
    <location>
        <begin position="1"/>
        <end position="116"/>
    </location>
</feature>
<feature type="compositionally biased region" description="Polar residues" evidence="1">
    <location>
        <begin position="86"/>
        <end position="101"/>
    </location>
</feature>
<dbReference type="InterPro" id="IPR025676">
    <property type="entry name" value="Clr5_dom"/>
</dbReference>
<feature type="compositionally biased region" description="Polar residues" evidence="1">
    <location>
        <begin position="52"/>
        <end position="74"/>
    </location>
</feature>
<protein>
    <recommendedName>
        <fullName evidence="2">Clr5 domain-containing protein</fullName>
    </recommendedName>
</protein>
<evidence type="ECO:0000313" key="4">
    <source>
        <dbReference type="Proteomes" id="UP001369815"/>
    </source>
</evidence>
<evidence type="ECO:0000256" key="1">
    <source>
        <dbReference type="SAM" id="MobiDB-lite"/>
    </source>
</evidence>
<name>A0AAX6N046_9PEZI</name>
<dbReference type="EMBL" id="JBANMG010000001">
    <property type="protein sequence ID" value="KAK6958239.1"/>
    <property type="molecule type" value="Genomic_DNA"/>
</dbReference>